<reference evidence="1" key="2">
    <citation type="journal article" date="2015" name="Data Brief">
        <title>Shoot transcriptome of the giant reed, Arundo donax.</title>
        <authorList>
            <person name="Barrero R.A."/>
            <person name="Guerrero F.D."/>
            <person name="Moolhuijzen P."/>
            <person name="Goolsby J.A."/>
            <person name="Tidwell J."/>
            <person name="Bellgard S.E."/>
            <person name="Bellgard M.I."/>
        </authorList>
    </citation>
    <scope>NUCLEOTIDE SEQUENCE</scope>
    <source>
        <tissue evidence="1">Shoot tissue taken approximately 20 cm above the soil surface</tissue>
    </source>
</reference>
<protein>
    <submittedName>
        <fullName evidence="1">Uncharacterized protein</fullName>
    </submittedName>
</protein>
<dbReference type="EMBL" id="GBRH01279639">
    <property type="protein sequence ID" value="JAD18256.1"/>
    <property type="molecule type" value="Transcribed_RNA"/>
</dbReference>
<reference evidence="1" key="1">
    <citation type="submission" date="2014-09" db="EMBL/GenBank/DDBJ databases">
        <authorList>
            <person name="Magalhaes I.L.F."/>
            <person name="Oliveira U."/>
            <person name="Santos F.R."/>
            <person name="Vidigal T.H.D.A."/>
            <person name="Brescovit A.D."/>
            <person name="Santos A.J."/>
        </authorList>
    </citation>
    <scope>NUCLEOTIDE SEQUENCE</scope>
    <source>
        <tissue evidence="1">Shoot tissue taken approximately 20 cm above the soil surface</tissue>
    </source>
</reference>
<evidence type="ECO:0000313" key="1">
    <source>
        <dbReference type="EMBL" id="JAD18256.1"/>
    </source>
</evidence>
<sequence length="64" mass="7520">MRSWHGGRGPISAFLGTRWSTVCGKGFLFFFPRGSINNWKNCYPLRLILRPEFVSGYLYLPRMY</sequence>
<dbReference type="AlphaFoldDB" id="A0A0A8XWK0"/>
<accession>A0A0A8XWK0</accession>
<proteinExistence type="predicted"/>
<name>A0A0A8XWK0_ARUDO</name>
<organism evidence="1">
    <name type="scientific">Arundo donax</name>
    <name type="common">Giant reed</name>
    <name type="synonym">Donax arundinaceus</name>
    <dbReference type="NCBI Taxonomy" id="35708"/>
    <lineage>
        <taxon>Eukaryota</taxon>
        <taxon>Viridiplantae</taxon>
        <taxon>Streptophyta</taxon>
        <taxon>Embryophyta</taxon>
        <taxon>Tracheophyta</taxon>
        <taxon>Spermatophyta</taxon>
        <taxon>Magnoliopsida</taxon>
        <taxon>Liliopsida</taxon>
        <taxon>Poales</taxon>
        <taxon>Poaceae</taxon>
        <taxon>PACMAD clade</taxon>
        <taxon>Arundinoideae</taxon>
        <taxon>Arundineae</taxon>
        <taxon>Arundo</taxon>
    </lineage>
</organism>